<evidence type="ECO:0000259" key="3">
    <source>
        <dbReference type="Pfam" id="PF08751"/>
    </source>
</evidence>
<dbReference type="Gene3D" id="3.40.50.300">
    <property type="entry name" value="P-loop containing nucleotide triphosphate hydrolases"/>
    <property type="match status" value="2"/>
</dbReference>
<feature type="region of interest" description="Disordered" evidence="2">
    <location>
        <begin position="1156"/>
        <end position="1183"/>
    </location>
</feature>
<dbReference type="NCBIfam" id="NF041492">
    <property type="entry name" value="MobF"/>
    <property type="match status" value="1"/>
</dbReference>
<keyword evidence="5" id="KW-1185">Reference proteome</keyword>
<organism evidence="4 5">
    <name type="scientific">Corynebacterium suicordis DSM 45110</name>
    <dbReference type="NCBI Taxonomy" id="1121369"/>
    <lineage>
        <taxon>Bacteria</taxon>
        <taxon>Bacillati</taxon>
        <taxon>Actinomycetota</taxon>
        <taxon>Actinomycetes</taxon>
        <taxon>Mycobacteriales</taxon>
        <taxon>Corynebacteriaceae</taxon>
        <taxon>Corynebacterium</taxon>
    </lineage>
</organism>
<dbReference type="Pfam" id="PF08751">
    <property type="entry name" value="TrwC"/>
    <property type="match status" value="1"/>
</dbReference>
<evidence type="ECO:0000256" key="2">
    <source>
        <dbReference type="SAM" id="MobiDB-lite"/>
    </source>
</evidence>
<sequence>MAYYESTVDESAGMDAYYSEDGRQPARAWMVGDTAEDVREIEAACGVVVGETVEGDAVRNWFNNAVAPSGESLGRAPGSRGVPGYDLTFCAPKSASVLWGLSEDESVRAAVDAAHENAVARGLEYLRSHAGYTRKSDPANPAAMVLEKVVGLSGVRYEHRTSRAGDPHMHTHVLVSNKQLCRDGKFRTVDGVSLYHELRAAGMVYQAQLRAELTASLGVAWGEVTNGCAEIAGLDDSRVLKDFSTRSREIDAWREANGVASDSEANPVRDAALARVGQKKTRQAKDVATPLSELRQQWAVSEAGKRARNFIDSVQIGEANTCDAVMPNAADVMAAVTETRSTFTRADVVEAAAGLVPAGVDRLLILERVEELADEIFSTGVAWSVTPERAREYNRAMREGSQRFTTELVVQEVDRGIDLATAEVGRGVDGSSIVPVEGVLSVSQASAMVTVVESDYRASVVIAPAGAGKTSSLKAARGAWEAAGKRVVGLAPTGKAADVMVAESVAHESSTIARALHGTGELTAAASAEKVGWDRDTVVVVDEAGMVGTEQLVRVLEIAAAADARVVCVGDPHQYAAVRARSGLLGTLASELPDAVELTEVFRQQDAVERRVSQWLREGDRQLVAQAASWYGDAGRLYAGSVTAMADDALAGWCADVDSGADSVLIAGDRDTVDALNRAAQKHCVAVGLVEATGATARLNTSERAQWGRVGDVVLTRRNDYDLVASNGEPVRNGQRWTIEDIHADGSVLVRSRDDRNVTVSLPAEYVAEHVQLGYASTGHCAQGMTVDVARVVADASRVDRAGVYVPMTRGRVSNVLYLAESSPGDVETAHTRVTASPQRRESVGYAEDLLVAACTRDRRDETPHQLWRDAYREWSLERLSSAYPVDGDPFVGTPMAEVMQHRRVARQQRMVRCARRQDQPPVRDRAQRPLWAVPENILQWAATQPEVVAARREAARADHAAVTEHNEQAALIAQLDERKQTVSEEHQAVEHRLVEARGRLRQAQAAQQSRSRWAKLRGESFDGQIVQARGECEALERAKAELNEQLAQIRQQRAACRYVTRPDYQDDAVTAERVNLLDALATPEEIRAERTDRARLPEAQQQAERAEAAVEFAGLCADAVWQDDEKHADGDVSPGMPYMPSFDLEAVIQSRRAHGVPLPSPEMDLDGQSWSPDHGADLGMDF</sequence>
<keyword evidence="1" id="KW-0175">Coiled coil</keyword>
<evidence type="ECO:0000313" key="4">
    <source>
        <dbReference type="EMBL" id="MBF4554416.1"/>
    </source>
</evidence>
<dbReference type="EMBL" id="JADKMY010000005">
    <property type="protein sequence ID" value="MBF4554416.1"/>
    <property type="molecule type" value="Genomic_DNA"/>
</dbReference>
<gene>
    <name evidence="4" type="ORF">IRY30_10070</name>
</gene>
<comment type="caution">
    <text evidence="4">The sequence shown here is derived from an EMBL/GenBank/DDBJ whole genome shotgun (WGS) entry which is preliminary data.</text>
</comment>
<dbReference type="Gene3D" id="2.30.30.940">
    <property type="match status" value="1"/>
</dbReference>
<dbReference type="Proteomes" id="UP000635902">
    <property type="component" value="Unassembled WGS sequence"/>
</dbReference>
<reference evidence="4 5" key="1">
    <citation type="submission" date="2020-10" db="EMBL/GenBank/DDBJ databases">
        <title>Novel species in genus Corynebacterium.</title>
        <authorList>
            <person name="Zhang G."/>
        </authorList>
    </citation>
    <scope>NUCLEOTIDE SEQUENCE [LARGE SCALE GENOMIC DNA]</scope>
    <source>
        <strain evidence="4 5">DSM 45110</strain>
    </source>
</reference>
<dbReference type="SUPFAM" id="SSF55464">
    <property type="entry name" value="Origin of replication-binding domain, RBD-like"/>
    <property type="match status" value="1"/>
</dbReference>
<protein>
    <submittedName>
        <fullName evidence="4">Relaxase domain-containing protein</fullName>
    </submittedName>
</protein>
<feature type="coiled-coil region" evidence="1">
    <location>
        <begin position="973"/>
        <end position="1056"/>
    </location>
</feature>
<dbReference type="SUPFAM" id="SSF52540">
    <property type="entry name" value="P-loop containing nucleoside triphosphate hydrolases"/>
    <property type="match status" value="2"/>
</dbReference>
<feature type="domain" description="TrwC relaxase" evidence="3">
    <location>
        <begin position="2"/>
        <end position="299"/>
    </location>
</feature>
<evidence type="ECO:0000256" key="1">
    <source>
        <dbReference type="SAM" id="Coils"/>
    </source>
</evidence>
<dbReference type="Pfam" id="PF13604">
    <property type="entry name" value="AAA_30"/>
    <property type="match status" value="1"/>
</dbReference>
<dbReference type="InterPro" id="IPR027417">
    <property type="entry name" value="P-loop_NTPase"/>
</dbReference>
<name>A0ABR9ZLU4_9CORY</name>
<evidence type="ECO:0000313" key="5">
    <source>
        <dbReference type="Proteomes" id="UP000635902"/>
    </source>
</evidence>
<proteinExistence type="predicted"/>
<dbReference type="CDD" id="cd17933">
    <property type="entry name" value="DEXSc_RecD-like"/>
    <property type="match status" value="1"/>
</dbReference>
<accession>A0ABR9ZLU4</accession>
<dbReference type="InterPro" id="IPR014862">
    <property type="entry name" value="TrwC"/>
</dbReference>
<dbReference type="CDD" id="cd18809">
    <property type="entry name" value="SF1_C_RecD"/>
    <property type="match status" value="1"/>
</dbReference>